<evidence type="ECO:0000256" key="4">
    <source>
        <dbReference type="ARBA" id="ARBA00023002"/>
    </source>
</evidence>
<evidence type="ECO:0000313" key="10">
    <source>
        <dbReference type="Proteomes" id="UP000250434"/>
    </source>
</evidence>
<dbReference type="OrthoDB" id="21825at2"/>
<keyword evidence="6" id="KW-0045">Antibiotic biosynthesis</keyword>
<dbReference type="Gene3D" id="2.60.120.330">
    <property type="entry name" value="B-lactam Antibiotic, Isopenicillin N Synthase, Chain"/>
    <property type="match status" value="1"/>
</dbReference>
<dbReference type="Pfam" id="PF14226">
    <property type="entry name" value="DIOX_N"/>
    <property type="match status" value="1"/>
</dbReference>
<proteinExistence type="inferred from homology"/>
<dbReference type="GO" id="GO:0046872">
    <property type="term" value="F:metal ion binding"/>
    <property type="evidence" value="ECO:0007669"/>
    <property type="project" value="UniProtKB-KW"/>
</dbReference>
<dbReference type="PRINTS" id="PR00682">
    <property type="entry name" value="IPNSYNTHASE"/>
</dbReference>
<dbReference type="InterPro" id="IPR005123">
    <property type="entry name" value="Oxoglu/Fe-dep_dioxygenase_dom"/>
</dbReference>
<protein>
    <submittedName>
        <fullName evidence="9">Oxidoreductase</fullName>
    </submittedName>
</protein>
<sequence length="336" mass="37878">MSRVNTLPILDLSRFRVPRQRERFLAELRHAAHEVGFFYLVGHGVAPETMRAIVDSARRFFALPQAQRLEIENVRSPHFRGYTRTGTEQTAGGADWREQLDIGPERPALHLTEDDPRYLRLIGPNQWPSALPELRDVVLLWQCEALRVSREVLRALAVALGQELTYFDRWFDAEAAVHLKVVHYPPREPGGTEQGVGSHKDYGFLALLQQDEVGGLQVQRADGSWIDATPIPDSFVVNIGEMLEIATNGYLRATQHRVLSPPAGVDRYSIPFFLAPRLDAVIEPIDLPPDLAAVARGVTQDENNPLLAAYGENALLGWLRSHPRVAERWWLTPAER</sequence>
<evidence type="ECO:0000256" key="7">
    <source>
        <dbReference type="RuleBase" id="RU003682"/>
    </source>
</evidence>
<keyword evidence="5 7" id="KW-0408">Iron</keyword>
<dbReference type="Pfam" id="PF03171">
    <property type="entry name" value="2OG-FeII_Oxy"/>
    <property type="match status" value="1"/>
</dbReference>
<dbReference type="SUPFAM" id="SSF51197">
    <property type="entry name" value="Clavaminate synthase-like"/>
    <property type="match status" value="1"/>
</dbReference>
<feature type="domain" description="Fe2OG dioxygenase" evidence="8">
    <location>
        <begin position="174"/>
        <end position="276"/>
    </location>
</feature>
<evidence type="ECO:0000256" key="6">
    <source>
        <dbReference type="ARBA" id="ARBA00023194"/>
    </source>
</evidence>
<evidence type="ECO:0000259" key="8">
    <source>
        <dbReference type="PROSITE" id="PS51471"/>
    </source>
</evidence>
<dbReference type="AlphaFoldDB" id="A0A344L7D1"/>
<dbReference type="PANTHER" id="PTHR10209">
    <property type="entry name" value="OXIDOREDUCTASE, 2OG-FE II OXYGENASE FAMILY PROTEIN"/>
    <property type="match status" value="1"/>
</dbReference>
<comment type="similarity">
    <text evidence="2 7">Belongs to the iron/ascorbate-dependent oxidoreductase family.</text>
</comment>
<dbReference type="Proteomes" id="UP000250434">
    <property type="component" value="Chromosome"/>
</dbReference>
<dbReference type="InterPro" id="IPR044861">
    <property type="entry name" value="IPNS-like_FE2OG_OXY"/>
</dbReference>
<name>A0A344L7D1_9PSEU</name>
<dbReference type="PROSITE" id="PS51471">
    <property type="entry name" value="FE2OG_OXY"/>
    <property type="match status" value="1"/>
</dbReference>
<dbReference type="InterPro" id="IPR026992">
    <property type="entry name" value="DIOX_N"/>
</dbReference>
<evidence type="ECO:0000256" key="1">
    <source>
        <dbReference type="ARBA" id="ARBA00004792"/>
    </source>
</evidence>
<dbReference type="PANTHER" id="PTHR10209:SF885">
    <property type="entry name" value="2OG-FE(II) OXYGENASE FAMILY, PUTATIVE (AFU_ORTHOLOGUE AFUA_2G00750)-RELATED"/>
    <property type="match status" value="1"/>
</dbReference>
<dbReference type="InterPro" id="IPR027443">
    <property type="entry name" value="IPNS-like_sf"/>
</dbReference>
<comment type="pathway">
    <text evidence="1">Antibiotic biosynthesis.</text>
</comment>
<reference evidence="9 10" key="1">
    <citation type="submission" date="2016-04" db="EMBL/GenBank/DDBJ databases">
        <title>Complete genome sequence and analysis of deep-sea sediment isolate, Amycolatopsis sp. WP1.</title>
        <authorList>
            <person name="Wang H."/>
            <person name="Chen S."/>
            <person name="Wu Q."/>
        </authorList>
    </citation>
    <scope>NUCLEOTIDE SEQUENCE [LARGE SCALE GENOMIC DNA]</scope>
    <source>
        <strain evidence="9 10">WP1</strain>
    </source>
</reference>
<dbReference type="EMBL" id="CP015163">
    <property type="protein sequence ID" value="AXB43955.1"/>
    <property type="molecule type" value="Genomic_DNA"/>
</dbReference>
<accession>A0A344L7D1</accession>
<evidence type="ECO:0000256" key="2">
    <source>
        <dbReference type="ARBA" id="ARBA00008056"/>
    </source>
</evidence>
<keyword evidence="4 7" id="KW-0560">Oxidoreductase</keyword>
<gene>
    <name evidence="9" type="ORF">A4R43_16665</name>
</gene>
<evidence type="ECO:0000256" key="5">
    <source>
        <dbReference type="ARBA" id="ARBA00023004"/>
    </source>
</evidence>
<evidence type="ECO:0000313" key="9">
    <source>
        <dbReference type="EMBL" id="AXB43955.1"/>
    </source>
</evidence>
<keyword evidence="10" id="KW-1185">Reference proteome</keyword>
<evidence type="ECO:0000256" key="3">
    <source>
        <dbReference type="ARBA" id="ARBA00022723"/>
    </source>
</evidence>
<dbReference type="KEGG" id="aab:A4R43_16665"/>
<dbReference type="GO" id="GO:0016491">
    <property type="term" value="F:oxidoreductase activity"/>
    <property type="evidence" value="ECO:0007669"/>
    <property type="project" value="UniProtKB-KW"/>
</dbReference>
<keyword evidence="3 7" id="KW-0479">Metal-binding</keyword>
<dbReference type="GO" id="GO:0017000">
    <property type="term" value="P:antibiotic biosynthetic process"/>
    <property type="evidence" value="ECO:0007669"/>
    <property type="project" value="UniProtKB-KW"/>
</dbReference>
<organism evidence="9 10">
    <name type="scientific">Amycolatopsis albispora</name>
    <dbReference type="NCBI Taxonomy" id="1804986"/>
    <lineage>
        <taxon>Bacteria</taxon>
        <taxon>Bacillati</taxon>
        <taxon>Actinomycetota</taxon>
        <taxon>Actinomycetes</taxon>
        <taxon>Pseudonocardiales</taxon>
        <taxon>Pseudonocardiaceae</taxon>
        <taxon>Amycolatopsis</taxon>
    </lineage>
</organism>